<reference evidence="1" key="1">
    <citation type="submission" date="2019-10" db="EMBL/GenBank/DDBJ databases">
        <title>Lactobacillus agilis SY212 Whole Genome Sequencing Project.</title>
        <authorList>
            <person name="Suzuki S."/>
            <person name="Endo A."/>
            <person name="Maeno S."/>
            <person name="Shiwa Y."/>
            <person name="Matsutani M."/>
            <person name="Kajikawa A."/>
        </authorList>
    </citation>
    <scope>NUCLEOTIDE SEQUENCE</scope>
    <source>
        <strain evidence="1">SY212</strain>
    </source>
</reference>
<dbReference type="RefSeq" id="WP_050612519.1">
    <property type="nucleotide sequence ID" value="NZ_BLAM01000152.1"/>
</dbReference>
<proteinExistence type="predicted"/>
<name>A0A6F9YF19_9LACO</name>
<dbReference type="EMBL" id="BLAM01000152">
    <property type="protein sequence ID" value="GET06519.1"/>
    <property type="molecule type" value="Genomic_DNA"/>
</dbReference>
<evidence type="ECO:0000313" key="1">
    <source>
        <dbReference type="EMBL" id="GET06519.1"/>
    </source>
</evidence>
<sequence>MLSRELAEKYYQERIDAESWHGPYTEEELRLQKERRKKLDEYIKQNRWRHVKNNEKHAK</sequence>
<dbReference type="AlphaFoldDB" id="A0A6F9YF19"/>
<organism evidence="1">
    <name type="scientific">Ligilactobacillus agilis</name>
    <dbReference type="NCBI Taxonomy" id="1601"/>
    <lineage>
        <taxon>Bacteria</taxon>
        <taxon>Bacillati</taxon>
        <taxon>Bacillota</taxon>
        <taxon>Bacilli</taxon>
        <taxon>Lactobacillales</taxon>
        <taxon>Lactobacillaceae</taxon>
        <taxon>Ligilactobacillus</taxon>
    </lineage>
</organism>
<gene>
    <name evidence="1" type="ORF">SY212_15490</name>
</gene>
<accession>A0A6F9YF19</accession>
<protein>
    <submittedName>
        <fullName evidence="1">Uncharacterized protein</fullName>
    </submittedName>
</protein>
<dbReference type="Proteomes" id="UP000494265">
    <property type="component" value="Unassembled WGS sequence"/>
</dbReference>
<comment type="caution">
    <text evidence="1">The sequence shown here is derived from an EMBL/GenBank/DDBJ whole genome shotgun (WGS) entry which is preliminary data.</text>
</comment>